<organism evidence="2 3">
    <name type="scientific">Clostridium bovifaecis</name>
    <dbReference type="NCBI Taxonomy" id="2184719"/>
    <lineage>
        <taxon>Bacteria</taxon>
        <taxon>Bacillati</taxon>
        <taxon>Bacillota</taxon>
        <taxon>Clostridia</taxon>
        <taxon>Eubacteriales</taxon>
        <taxon>Clostridiaceae</taxon>
        <taxon>Clostridium</taxon>
    </lineage>
</organism>
<feature type="transmembrane region" description="Helical" evidence="1">
    <location>
        <begin position="29"/>
        <end position="47"/>
    </location>
</feature>
<protein>
    <submittedName>
        <fullName evidence="2">ECF transporter S component</fullName>
    </submittedName>
</protein>
<dbReference type="Pfam" id="PF12822">
    <property type="entry name" value="ECF_trnsprt"/>
    <property type="match status" value="1"/>
</dbReference>
<keyword evidence="1" id="KW-0472">Membrane</keyword>
<accession>A0A6I6EPY9</accession>
<sequence>MKKASLILTVLILGILMFIGYKYEDSENLGAIVTLAVLLILFLNYIYFEKSSMGAKEIALIATLSAFSAVCRVPFSLIPSVQPTTFLVALSGLVFGSYQGFLIGSTAAFISNIFLGQGPWTPWQMFAWGTIGAISGILGKNDRKISSEVFGVICFFYGILFGWITNLWVILSAFKAISIGTIISTNLTSLTVDIMHAGGNFIFVIVFYDKFYKILTRFKKRLKATYIND</sequence>
<keyword evidence="1" id="KW-1133">Transmembrane helix</keyword>
<name>A0A6I6EPY9_9CLOT</name>
<feature type="transmembrane region" description="Helical" evidence="1">
    <location>
        <begin position="194"/>
        <end position="212"/>
    </location>
</feature>
<evidence type="ECO:0000256" key="1">
    <source>
        <dbReference type="SAM" id="Phobius"/>
    </source>
</evidence>
<feature type="transmembrane region" description="Helical" evidence="1">
    <location>
        <begin position="98"/>
        <end position="115"/>
    </location>
</feature>
<reference evidence="2 3" key="1">
    <citation type="submission" date="2019-12" db="EMBL/GenBank/DDBJ databases">
        <title>Genome sequenceing of Clostridium bovifaecis.</title>
        <authorList>
            <person name="Yao Y."/>
        </authorList>
    </citation>
    <scope>NUCLEOTIDE SEQUENCE [LARGE SCALE GENOMIC DNA]</scope>
    <source>
        <strain evidence="2 3">BXX</strain>
    </source>
</reference>
<keyword evidence="1" id="KW-0812">Transmembrane</keyword>
<dbReference type="Proteomes" id="UP000422764">
    <property type="component" value="Chromosome"/>
</dbReference>
<dbReference type="AlphaFoldDB" id="A0A6I6EPY9"/>
<feature type="transmembrane region" description="Helical" evidence="1">
    <location>
        <begin position="149"/>
        <end position="174"/>
    </location>
</feature>
<gene>
    <name evidence="2" type="ORF">GOM49_12020</name>
</gene>
<dbReference type="EMBL" id="CP046522">
    <property type="protein sequence ID" value="QGU95719.1"/>
    <property type="molecule type" value="Genomic_DNA"/>
</dbReference>
<feature type="transmembrane region" description="Helical" evidence="1">
    <location>
        <begin position="59"/>
        <end position="78"/>
    </location>
</feature>
<evidence type="ECO:0000313" key="3">
    <source>
        <dbReference type="Proteomes" id="UP000422764"/>
    </source>
</evidence>
<evidence type="ECO:0000313" key="2">
    <source>
        <dbReference type="EMBL" id="QGU95719.1"/>
    </source>
</evidence>
<proteinExistence type="predicted"/>
<dbReference type="GO" id="GO:0022857">
    <property type="term" value="F:transmembrane transporter activity"/>
    <property type="evidence" value="ECO:0007669"/>
    <property type="project" value="InterPro"/>
</dbReference>
<dbReference type="Gene3D" id="1.10.1760.20">
    <property type="match status" value="1"/>
</dbReference>
<keyword evidence="3" id="KW-1185">Reference proteome</keyword>
<dbReference type="InterPro" id="IPR024529">
    <property type="entry name" value="ECF_trnsprt_substrate-spec"/>
</dbReference>
<feature type="transmembrane region" description="Helical" evidence="1">
    <location>
        <begin position="5"/>
        <end position="23"/>
    </location>
</feature>